<dbReference type="Ensembl" id="ENSPMRT00000001017.1">
    <property type="protein sequence ID" value="ENSPMRP00000000957.1"/>
    <property type="gene ID" value="ENSPMRG00000000713.1"/>
</dbReference>
<dbReference type="GO" id="GO:0000978">
    <property type="term" value="F:RNA polymerase II cis-regulatory region sequence-specific DNA binding"/>
    <property type="evidence" value="ECO:0007669"/>
    <property type="project" value="TreeGrafter"/>
</dbReference>
<sequence length="126" mass="14122">QNVARVTLPDPTLGSMKESTQKRSLKNAQNVVIDFTSPFDLTIHNRMHIEEGPYKCGESFRCSTSLMAHQRIHRGEEPDFGLSHASEPSLVEHNVTRPEKKCFVCSICSRTFGCSGSLGLHQLKHK</sequence>
<evidence type="ECO:0000256" key="8">
    <source>
        <dbReference type="SAM" id="MobiDB-lite"/>
    </source>
</evidence>
<feature type="region of interest" description="Disordered" evidence="8">
    <location>
        <begin position="1"/>
        <end position="22"/>
    </location>
</feature>
<feature type="domain" description="C2H2-type" evidence="9">
    <location>
        <begin position="56"/>
        <end position="78"/>
    </location>
</feature>
<accession>A0A670HPI0</accession>
<evidence type="ECO:0000256" key="5">
    <source>
        <dbReference type="ARBA" id="ARBA00022833"/>
    </source>
</evidence>
<keyword evidence="3" id="KW-0677">Repeat</keyword>
<keyword evidence="5" id="KW-0862">Zinc</keyword>
<reference evidence="10" key="2">
    <citation type="submission" date="2025-08" db="UniProtKB">
        <authorList>
            <consortium name="Ensembl"/>
        </authorList>
    </citation>
    <scope>IDENTIFICATION</scope>
</reference>
<reference evidence="10 11" key="1">
    <citation type="journal article" date="2019" name="Proc. Natl. Acad. Sci. U.S.A.">
        <title>Regulatory changes in pterin and carotenoid genes underlie balanced color polymorphisms in the wall lizard.</title>
        <authorList>
            <person name="Andrade P."/>
            <person name="Pinho C."/>
            <person name="Perez I de Lanuza G."/>
            <person name="Afonso S."/>
            <person name="Brejcha J."/>
            <person name="Rubin C.J."/>
            <person name="Wallerman O."/>
            <person name="Pereira P."/>
            <person name="Sabatino S.J."/>
            <person name="Bellati A."/>
            <person name="Pellitteri-Rosa D."/>
            <person name="Bosakova Z."/>
            <person name="Bunikis I."/>
            <person name="Carretero M.A."/>
            <person name="Feiner N."/>
            <person name="Marsik P."/>
            <person name="Pauperio F."/>
            <person name="Salvi D."/>
            <person name="Soler L."/>
            <person name="While G.M."/>
            <person name="Uller T."/>
            <person name="Font E."/>
            <person name="Andersson L."/>
            <person name="Carneiro M."/>
        </authorList>
    </citation>
    <scope>NUCLEOTIDE SEQUENCE</scope>
</reference>
<protein>
    <recommendedName>
        <fullName evidence="9">C2H2-type domain-containing protein</fullName>
    </recommendedName>
</protein>
<organism evidence="10 11">
    <name type="scientific">Podarcis muralis</name>
    <name type="common">Wall lizard</name>
    <name type="synonym">Lacerta muralis</name>
    <dbReference type="NCBI Taxonomy" id="64176"/>
    <lineage>
        <taxon>Eukaryota</taxon>
        <taxon>Metazoa</taxon>
        <taxon>Chordata</taxon>
        <taxon>Craniata</taxon>
        <taxon>Vertebrata</taxon>
        <taxon>Euteleostomi</taxon>
        <taxon>Lepidosauria</taxon>
        <taxon>Squamata</taxon>
        <taxon>Bifurcata</taxon>
        <taxon>Unidentata</taxon>
        <taxon>Episquamata</taxon>
        <taxon>Laterata</taxon>
        <taxon>Lacertibaenia</taxon>
        <taxon>Lacertidae</taxon>
        <taxon>Podarcis</taxon>
    </lineage>
</organism>
<evidence type="ECO:0000256" key="7">
    <source>
        <dbReference type="PROSITE-ProRule" id="PRU00042"/>
    </source>
</evidence>
<dbReference type="InterPro" id="IPR036236">
    <property type="entry name" value="Znf_C2H2_sf"/>
</dbReference>
<dbReference type="SUPFAM" id="SSF57667">
    <property type="entry name" value="beta-beta-alpha zinc fingers"/>
    <property type="match status" value="2"/>
</dbReference>
<evidence type="ECO:0000256" key="3">
    <source>
        <dbReference type="ARBA" id="ARBA00022737"/>
    </source>
</evidence>
<keyword evidence="4 7" id="KW-0863">Zinc-finger</keyword>
<comment type="similarity">
    <text evidence="1">Belongs to the krueppel C2H2-type zinc-finger protein family.</text>
</comment>
<proteinExistence type="inferred from homology"/>
<evidence type="ECO:0000256" key="2">
    <source>
        <dbReference type="ARBA" id="ARBA00022723"/>
    </source>
</evidence>
<dbReference type="PROSITE" id="PS00028">
    <property type="entry name" value="ZINC_FINGER_C2H2_1"/>
    <property type="match status" value="1"/>
</dbReference>
<dbReference type="InterPro" id="IPR013087">
    <property type="entry name" value="Znf_C2H2_type"/>
</dbReference>
<keyword evidence="11" id="KW-1185">Reference proteome</keyword>
<reference evidence="10" key="3">
    <citation type="submission" date="2025-09" db="UniProtKB">
        <authorList>
            <consortium name="Ensembl"/>
        </authorList>
    </citation>
    <scope>IDENTIFICATION</scope>
</reference>
<evidence type="ECO:0000259" key="9">
    <source>
        <dbReference type="PROSITE" id="PS50157"/>
    </source>
</evidence>
<dbReference type="PANTHER" id="PTHR24393:SF100">
    <property type="entry name" value="ZINC FINGER PROTEIN-RELATED"/>
    <property type="match status" value="1"/>
</dbReference>
<dbReference type="GO" id="GO:0001228">
    <property type="term" value="F:DNA-binding transcription activator activity, RNA polymerase II-specific"/>
    <property type="evidence" value="ECO:0007669"/>
    <property type="project" value="TreeGrafter"/>
</dbReference>
<evidence type="ECO:0000313" key="11">
    <source>
        <dbReference type="Proteomes" id="UP000472272"/>
    </source>
</evidence>
<evidence type="ECO:0000313" key="10">
    <source>
        <dbReference type="Ensembl" id="ENSPMRP00000000957.1"/>
    </source>
</evidence>
<evidence type="ECO:0000256" key="1">
    <source>
        <dbReference type="ARBA" id="ARBA00006991"/>
    </source>
</evidence>
<keyword evidence="2" id="KW-0479">Metal-binding</keyword>
<keyword evidence="6" id="KW-0539">Nucleus</keyword>
<evidence type="ECO:0000256" key="4">
    <source>
        <dbReference type="ARBA" id="ARBA00022771"/>
    </source>
</evidence>
<dbReference type="Gene3D" id="3.30.160.60">
    <property type="entry name" value="Classic Zinc Finger"/>
    <property type="match status" value="1"/>
</dbReference>
<evidence type="ECO:0000256" key="6">
    <source>
        <dbReference type="ARBA" id="ARBA00023242"/>
    </source>
</evidence>
<dbReference type="GO" id="GO:0005634">
    <property type="term" value="C:nucleus"/>
    <property type="evidence" value="ECO:0007669"/>
    <property type="project" value="TreeGrafter"/>
</dbReference>
<dbReference type="GO" id="GO:0008270">
    <property type="term" value="F:zinc ion binding"/>
    <property type="evidence" value="ECO:0007669"/>
    <property type="project" value="UniProtKB-KW"/>
</dbReference>
<dbReference type="AlphaFoldDB" id="A0A670HPI0"/>
<dbReference type="PANTHER" id="PTHR24393">
    <property type="entry name" value="ZINC FINGER PROTEIN"/>
    <property type="match status" value="1"/>
</dbReference>
<feature type="domain" description="C2H2-type" evidence="9">
    <location>
        <begin position="103"/>
        <end position="126"/>
    </location>
</feature>
<dbReference type="PROSITE" id="PS50157">
    <property type="entry name" value="ZINC_FINGER_C2H2_2"/>
    <property type="match status" value="2"/>
</dbReference>
<dbReference type="Proteomes" id="UP000472272">
    <property type="component" value="Chromosome 2"/>
</dbReference>
<name>A0A670HPI0_PODMU</name>